<organism evidence="1 2">
    <name type="scientific">Bauhinia variegata</name>
    <name type="common">Purple orchid tree</name>
    <name type="synonym">Phanera variegata</name>
    <dbReference type="NCBI Taxonomy" id="167791"/>
    <lineage>
        <taxon>Eukaryota</taxon>
        <taxon>Viridiplantae</taxon>
        <taxon>Streptophyta</taxon>
        <taxon>Embryophyta</taxon>
        <taxon>Tracheophyta</taxon>
        <taxon>Spermatophyta</taxon>
        <taxon>Magnoliopsida</taxon>
        <taxon>eudicotyledons</taxon>
        <taxon>Gunneridae</taxon>
        <taxon>Pentapetalae</taxon>
        <taxon>rosids</taxon>
        <taxon>fabids</taxon>
        <taxon>Fabales</taxon>
        <taxon>Fabaceae</taxon>
        <taxon>Cercidoideae</taxon>
        <taxon>Cercideae</taxon>
        <taxon>Bauhiniinae</taxon>
        <taxon>Bauhinia</taxon>
    </lineage>
</organism>
<proteinExistence type="predicted"/>
<comment type="caution">
    <text evidence="1">The sequence shown here is derived from an EMBL/GenBank/DDBJ whole genome shotgun (WGS) entry which is preliminary data.</text>
</comment>
<dbReference type="Proteomes" id="UP000828941">
    <property type="component" value="Chromosome 12"/>
</dbReference>
<protein>
    <submittedName>
        <fullName evidence="1">Uncharacterized protein</fullName>
    </submittedName>
</protein>
<evidence type="ECO:0000313" key="1">
    <source>
        <dbReference type="EMBL" id="KAI4306269.1"/>
    </source>
</evidence>
<gene>
    <name evidence="1" type="ORF">L6164_029562</name>
</gene>
<evidence type="ECO:0000313" key="2">
    <source>
        <dbReference type="Proteomes" id="UP000828941"/>
    </source>
</evidence>
<name>A0ACB9LA56_BAUVA</name>
<reference evidence="1 2" key="1">
    <citation type="journal article" date="2022" name="DNA Res.">
        <title>Chromosomal-level genome assembly of the orchid tree Bauhinia variegata (Leguminosae; Cercidoideae) supports the allotetraploid origin hypothesis of Bauhinia.</title>
        <authorList>
            <person name="Zhong Y."/>
            <person name="Chen Y."/>
            <person name="Zheng D."/>
            <person name="Pang J."/>
            <person name="Liu Y."/>
            <person name="Luo S."/>
            <person name="Meng S."/>
            <person name="Qian L."/>
            <person name="Wei D."/>
            <person name="Dai S."/>
            <person name="Zhou R."/>
        </authorList>
    </citation>
    <scope>NUCLEOTIDE SEQUENCE [LARGE SCALE GENOMIC DNA]</scope>
    <source>
        <strain evidence="1">BV-YZ2020</strain>
    </source>
</reference>
<dbReference type="EMBL" id="CM039437">
    <property type="protein sequence ID" value="KAI4306269.1"/>
    <property type="molecule type" value="Genomic_DNA"/>
</dbReference>
<sequence>MFRSRIWSALRNSKDLSRIHKLRGPRPSTFPAEESSRFFTPAIARQCFRVFRSLPEGHHGPYMRSFCSVASAGAEHKEGLKLLVAGGTHARKAVGIWLFSSAAWVFSMVVLGGVTRLTRSGLSMTDWKFTGRLPPLSDEEWLQEFEKYKQSPEYKRVNKGMNIEDFKFIYWMEYAHRMWGRALGVMFALPFSYFLCKGYITQRLGLRLSGLFALGAGQGLIGWWMVKSGLEEQESEYSQPRVSPYRLATHLTSAFAIYCGLFWTALSVVMPEPPAESVAWVRGAAKVKRLAFPISLLVGLTAVSGAFVAGNDAGHAFNTFPKMGDVWIPDDIFDMKPVFRNFFENTSTVQLDHRILATATLISIGTLWWSTRKLDIHPAIRSLIGSTVGMAALQVTLGVSTLLSYVPVSLGTAHQAGALTLLTLMLLLNHTVRKPSLALLKSLPQAVKSY</sequence>
<keyword evidence="2" id="KW-1185">Reference proteome</keyword>
<accession>A0ACB9LA56</accession>